<keyword evidence="2 7" id="KW-0396">Initiation factor</keyword>
<sequence>RLDLAPSRGAGSPRGRNMSKTRVLATVLLAAVCQADCTSDASDSCAGQGEEDWADSNLPHGFSAHSSFVKCLGATAAGSVFALLGKWIESRKEQKEKPICREDLKLPRSGSRLEEQAVPQPDGEPLNAQIKRSQSLPSAELQKSRSRECKDTPKARSDEDDNWRSANGRLPRTVSAPAPKKSALGVGKDVCDMEKVERQVKSILNKLTWEKFDKLYADLLTYCMVEHQEIRHETIEVIARDVFKKATLQHNFIELYADLCARLDAD</sequence>
<dbReference type="EMBL" id="CAXAMM010007272">
    <property type="protein sequence ID" value="CAK9013698.1"/>
    <property type="molecule type" value="Genomic_DNA"/>
</dbReference>
<dbReference type="Proteomes" id="UP001642464">
    <property type="component" value="Unassembled WGS sequence"/>
</dbReference>
<feature type="compositionally biased region" description="Basic and acidic residues" evidence="4">
    <location>
        <begin position="104"/>
        <end position="115"/>
    </location>
</feature>
<evidence type="ECO:0000256" key="2">
    <source>
        <dbReference type="ARBA" id="ARBA00022540"/>
    </source>
</evidence>
<evidence type="ECO:0000313" key="7">
    <source>
        <dbReference type="EMBL" id="CAK9013698.1"/>
    </source>
</evidence>
<feature type="non-terminal residue" evidence="7">
    <location>
        <position position="1"/>
    </location>
</feature>
<keyword evidence="3" id="KW-0648">Protein biosynthesis</keyword>
<organism evidence="7 8">
    <name type="scientific">Durusdinium trenchii</name>
    <dbReference type="NCBI Taxonomy" id="1381693"/>
    <lineage>
        <taxon>Eukaryota</taxon>
        <taxon>Sar</taxon>
        <taxon>Alveolata</taxon>
        <taxon>Dinophyceae</taxon>
        <taxon>Suessiales</taxon>
        <taxon>Symbiodiniaceae</taxon>
        <taxon>Durusdinium</taxon>
    </lineage>
</organism>
<evidence type="ECO:0000256" key="1">
    <source>
        <dbReference type="ARBA" id="ARBA00005775"/>
    </source>
</evidence>
<feature type="chain" id="PRO_5045398953" evidence="5">
    <location>
        <begin position="36"/>
        <end position="266"/>
    </location>
</feature>
<feature type="compositionally biased region" description="Basic and acidic residues" evidence="4">
    <location>
        <begin position="142"/>
        <end position="157"/>
    </location>
</feature>
<evidence type="ECO:0000313" key="8">
    <source>
        <dbReference type="Proteomes" id="UP001642464"/>
    </source>
</evidence>
<comment type="caution">
    <text evidence="7">The sequence shown here is derived from an EMBL/GenBank/DDBJ whole genome shotgun (WGS) entry which is preliminary data.</text>
</comment>
<feature type="signal peptide" evidence="5">
    <location>
        <begin position="1"/>
        <end position="35"/>
    </location>
</feature>
<accession>A0ABP0JHL9</accession>
<dbReference type="PANTHER" id="PTHR23253:SF9">
    <property type="entry name" value="EUKARYOTIC TRANSLATION INITIATION FACTOR 4 GAMMA 2"/>
    <property type="match status" value="1"/>
</dbReference>
<protein>
    <submittedName>
        <fullName evidence="7">Eukaryotic initiation factor 4F subunit p130 (eIF-4F p130) (eIF4F p130) (eIF4G2) (mRNA cap-binding protein complex subunit p130)</fullName>
    </submittedName>
</protein>
<evidence type="ECO:0000256" key="5">
    <source>
        <dbReference type="SAM" id="SignalP"/>
    </source>
</evidence>
<keyword evidence="8" id="KW-1185">Reference proteome</keyword>
<evidence type="ECO:0000256" key="3">
    <source>
        <dbReference type="ARBA" id="ARBA00022917"/>
    </source>
</evidence>
<dbReference type="Pfam" id="PF02854">
    <property type="entry name" value="MIF4G"/>
    <property type="match status" value="1"/>
</dbReference>
<keyword evidence="5" id="KW-0732">Signal</keyword>
<proteinExistence type="inferred from homology"/>
<dbReference type="GO" id="GO:0003743">
    <property type="term" value="F:translation initiation factor activity"/>
    <property type="evidence" value="ECO:0007669"/>
    <property type="project" value="UniProtKB-KW"/>
</dbReference>
<dbReference type="Gene3D" id="1.25.40.180">
    <property type="match status" value="1"/>
</dbReference>
<feature type="region of interest" description="Disordered" evidence="4">
    <location>
        <begin position="104"/>
        <end position="181"/>
    </location>
</feature>
<dbReference type="SUPFAM" id="SSF48371">
    <property type="entry name" value="ARM repeat"/>
    <property type="match status" value="1"/>
</dbReference>
<dbReference type="InterPro" id="IPR016024">
    <property type="entry name" value="ARM-type_fold"/>
</dbReference>
<reference evidence="7 8" key="1">
    <citation type="submission" date="2024-02" db="EMBL/GenBank/DDBJ databases">
        <authorList>
            <person name="Chen Y."/>
            <person name="Shah S."/>
            <person name="Dougan E. K."/>
            <person name="Thang M."/>
            <person name="Chan C."/>
        </authorList>
    </citation>
    <scope>NUCLEOTIDE SEQUENCE [LARGE SCALE GENOMIC DNA]</scope>
</reference>
<dbReference type="InterPro" id="IPR003890">
    <property type="entry name" value="MIF4G-like_typ-3"/>
</dbReference>
<dbReference type="PANTHER" id="PTHR23253">
    <property type="entry name" value="EUKARYOTIC TRANSLATION INITIATION FACTOR 4 GAMMA"/>
    <property type="match status" value="1"/>
</dbReference>
<feature type="non-terminal residue" evidence="7">
    <location>
        <position position="266"/>
    </location>
</feature>
<comment type="similarity">
    <text evidence="1">Belongs to the eukaryotic initiation factor 4G family.</text>
</comment>
<evidence type="ECO:0000259" key="6">
    <source>
        <dbReference type="Pfam" id="PF02854"/>
    </source>
</evidence>
<gene>
    <name evidence="7" type="ORF">SCF082_LOCUS12042</name>
</gene>
<feature type="domain" description="MIF4G" evidence="6">
    <location>
        <begin position="197"/>
        <end position="263"/>
    </location>
</feature>
<evidence type="ECO:0000256" key="4">
    <source>
        <dbReference type="SAM" id="MobiDB-lite"/>
    </source>
</evidence>
<name>A0ABP0JHL9_9DINO</name>